<evidence type="ECO:0000256" key="1">
    <source>
        <dbReference type="ARBA" id="ARBA00006620"/>
    </source>
</evidence>
<gene>
    <name evidence="8" type="ORF">SAMN04487865_100193</name>
</gene>
<keyword evidence="2" id="KW-1277">Toxin-antitoxin system</keyword>
<comment type="similarity">
    <text evidence="1">Belongs to the HicA mRNA interferase family.</text>
</comment>
<evidence type="ECO:0000313" key="8">
    <source>
        <dbReference type="EMBL" id="SFJ73741.1"/>
    </source>
</evidence>
<reference evidence="8 9" key="1">
    <citation type="submission" date="2016-10" db="EMBL/GenBank/DDBJ databases">
        <authorList>
            <person name="Varghese N."/>
            <person name="Submissions S."/>
        </authorList>
    </citation>
    <scope>NUCLEOTIDE SEQUENCE [LARGE SCALE GENOMIC DNA]</scope>
    <source>
        <strain evidence="8 9">22B</strain>
    </source>
</reference>
<evidence type="ECO:0000256" key="5">
    <source>
        <dbReference type="ARBA" id="ARBA00022801"/>
    </source>
</evidence>
<dbReference type="Proteomes" id="UP000243374">
    <property type="component" value="Unassembled WGS sequence"/>
</dbReference>
<dbReference type="EMBL" id="FOSF01000001">
    <property type="protein sequence ID" value="SFJ73741.1"/>
    <property type="molecule type" value="Genomic_DNA"/>
</dbReference>
<dbReference type="InterPro" id="IPR038570">
    <property type="entry name" value="HicA_sf"/>
</dbReference>
<keyword evidence="7" id="KW-0346">Stress response</keyword>
<evidence type="ECO:0000256" key="3">
    <source>
        <dbReference type="ARBA" id="ARBA00022722"/>
    </source>
</evidence>
<keyword evidence="5" id="KW-0378">Hydrolase</keyword>
<protein>
    <submittedName>
        <fullName evidence="8">HicA toxin of toxin-antitoxin</fullName>
    </submittedName>
</protein>
<evidence type="ECO:0000313" key="9">
    <source>
        <dbReference type="Proteomes" id="UP000243374"/>
    </source>
</evidence>
<keyword evidence="4" id="KW-0255">Endonuclease</keyword>
<dbReference type="SUPFAM" id="SSF54786">
    <property type="entry name" value="YcfA/nrd intein domain"/>
    <property type="match status" value="1"/>
</dbReference>
<evidence type="ECO:0000256" key="7">
    <source>
        <dbReference type="ARBA" id="ARBA00023016"/>
    </source>
</evidence>
<dbReference type="InterPro" id="IPR012933">
    <property type="entry name" value="HicA_mRNA_interferase"/>
</dbReference>
<keyword evidence="9" id="KW-1185">Reference proteome</keyword>
<dbReference type="RefSeq" id="WP_074837915.1">
    <property type="nucleotide sequence ID" value="NZ_CP047056.1"/>
</dbReference>
<keyword evidence="3" id="KW-0540">Nuclease</keyword>
<organism evidence="8 9">
    <name type="scientific">Succinivibrio dextrinosolvens</name>
    <dbReference type="NCBI Taxonomy" id="83771"/>
    <lineage>
        <taxon>Bacteria</taxon>
        <taxon>Pseudomonadati</taxon>
        <taxon>Pseudomonadota</taxon>
        <taxon>Gammaproteobacteria</taxon>
        <taxon>Aeromonadales</taxon>
        <taxon>Succinivibrionaceae</taxon>
        <taxon>Succinivibrio</taxon>
    </lineage>
</organism>
<proteinExistence type="inferred from homology"/>
<evidence type="ECO:0000256" key="2">
    <source>
        <dbReference type="ARBA" id="ARBA00022649"/>
    </source>
</evidence>
<evidence type="ECO:0000256" key="6">
    <source>
        <dbReference type="ARBA" id="ARBA00022884"/>
    </source>
</evidence>
<dbReference type="AlphaFoldDB" id="A0A662Z7X8"/>
<sequence>MNGYYSLVIKLLQQIGYEYYRNGKGSHEIWVQKDKDGNICGRCQIPRHLDNKVWANKLLKDAGIKEKIR</sequence>
<accession>A0A662Z7X8</accession>
<dbReference type="GO" id="GO:0003729">
    <property type="term" value="F:mRNA binding"/>
    <property type="evidence" value="ECO:0007669"/>
    <property type="project" value="InterPro"/>
</dbReference>
<dbReference type="OrthoDB" id="9811409at2"/>
<dbReference type="GO" id="GO:0016787">
    <property type="term" value="F:hydrolase activity"/>
    <property type="evidence" value="ECO:0007669"/>
    <property type="project" value="UniProtKB-KW"/>
</dbReference>
<name>A0A662Z7X8_9GAMM</name>
<dbReference type="Pfam" id="PF07927">
    <property type="entry name" value="HicA_toxin"/>
    <property type="match status" value="1"/>
</dbReference>
<evidence type="ECO:0000256" key="4">
    <source>
        <dbReference type="ARBA" id="ARBA00022759"/>
    </source>
</evidence>
<dbReference type="Gene3D" id="3.30.920.30">
    <property type="entry name" value="Hypothetical protein"/>
    <property type="match status" value="1"/>
</dbReference>
<dbReference type="GO" id="GO:0004519">
    <property type="term" value="F:endonuclease activity"/>
    <property type="evidence" value="ECO:0007669"/>
    <property type="project" value="UniProtKB-KW"/>
</dbReference>
<keyword evidence="6" id="KW-0694">RNA-binding</keyword>